<protein>
    <recommendedName>
        <fullName evidence="4">Phosphatidylinositol N-acetylglucosaminyltransferase subunit H conserved domain-containing protein</fullName>
    </recommendedName>
</protein>
<name>A0A0D2WMQ2_CAPO3</name>
<dbReference type="Pfam" id="PF10181">
    <property type="entry name" value="PIG-H"/>
    <property type="match status" value="1"/>
</dbReference>
<dbReference type="InterPro" id="IPR044215">
    <property type="entry name" value="PIG-H"/>
</dbReference>
<evidence type="ECO:0000256" key="3">
    <source>
        <dbReference type="SAM" id="Phobius"/>
    </source>
</evidence>
<evidence type="ECO:0000259" key="4">
    <source>
        <dbReference type="Pfam" id="PF10181"/>
    </source>
</evidence>
<feature type="transmembrane region" description="Helical" evidence="3">
    <location>
        <begin position="104"/>
        <end position="123"/>
    </location>
</feature>
<dbReference type="InParanoid" id="A0A0D2WMQ2"/>
<dbReference type="InterPro" id="IPR019328">
    <property type="entry name" value="PIGH-H_dom"/>
</dbReference>
<dbReference type="STRING" id="595528.A0A0D2WMQ2"/>
<gene>
    <name evidence="5" type="ORF">CAOG_002627</name>
</gene>
<proteinExistence type="inferred from homology"/>
<keyword evidence="3" id="KW-0812">Transmembrane</keyword>
<sequence length="267" mass="28770">MVARVTDGVLDHFQSSGSLSAHWMTSTLITTSVDGVPIEVHIQAPVAVQDDMNPTLQDTQGGVATRLRSSALLQSSGSRRARPINAIRQVTVSRASARNRTRPSLLLVIAMGLTVASVVLAAMDPARTSAIAFGLLATGRPPASLWWCGLLAMAVMAWAVIFWLASTTVHQETITVVPGLGIELTVVKGLRRRSTTTFLDAAQVRDVVINEVITMHRVISVLVVLASTHDAASGSVERVVPVFRHLHPRLAELRPIAKALRKWCELT</sequence>
<dbReference type="Proteomes" id="UP000008743">
    <property type="component" value="Unassembled WGS sequence"/>
</dbReference>
<dbReference type="GO" id="GO:0006506">
    <property type="term" value="P:GPI anchor biosynthetic process"/>
    <property type="evidence" value="ECO:0007669"/>
    <property type="project" value="UniProtKB-UniPathway"/>
</dbReference>
<dbReference type="PANTHER" id="PTHR15231">
    <property type="entry name" value="PHOSPHATIDYLINOSITOL N-ACETYLGLUCOSAMINYLTRANSFERASE SUBUNIT H"/>
    <property type="match status" value="1"/>
</dbReference>
<dbReference type="PANTHER" id="PTHR15231:SF1">
    <property type="entry name" value="PHOSPHATIDYLINOSITOL N-ACETYLGLUCOSAMINYLTRANSFERASE SUBUNIT H"/>
    <property type="match status" value="1"/>
</dbReference>
<dbReference type="eggNOG" id="KOG4551">
    <property type="taxonomic scope" value="Eukaryota"/>
</dbReference>
<dbReference type="PhylomeDB" id="A0A0D2WMQ2"/>
<evidence type="ECO:0000256" key="1">
    <source>
        <dbReference type="ARBA" id="ARBA00004687"/>
    </source>
</evidence>
<evidence type="ECO:0000313" key="6">
    <source>
        <dbReference type="Proteomes" id="UP000008743"/>
    </source>
</evidence>
<reference evidence="6" key="1">
    <citation type="submission" date="2011-02" db="EMBL/GenBank/DDBJ databases">
        <title>The Genome Sequence of Capsaspora owczarzaki ATCC 30864.</title>
        <authorList>
            <person name="Russ C."/>
            <person name="Cuomo C."/>
            <person name="Burger G."/>
            <person name="Gray M.W."/>
            <person name="Holland P.W.H."/>
            <person name="King N."/>
            <person name="Lang F.B.F."/>
            <person name="Roger A.J."/>
            <person name="Ruiz-Trillo I."/>
            <person name="Young S.K."/>
            <person name="Zeng Q."/>
            <person name="Gargeya S."/>
            <person name="Alvarado L."/>
            <person name="Berlin A."/>
            <person name="Chapman S.B."/>
            <person name="Chen Z."/>
            <person name="Freedman E."/>
            <person name="Gellesch M."/>
            <person name="Goldberg J."/>
            <person name="Griggs A."/>
            <person name="Gujja S."/>
            <person name="Heilman E."/>
            <person name="Heiman D."/>
            <person name="Howarth C."/>
            <person name="Mehta T."/>
            <person name="Neiman D."/>
            <person name="Pearson M."/>
            <person name="Roberts A."/>
            <person name="Saif S."/>
            <person name="Shea T."/>
            <person name="Shenoy N."/>
            <person name="Sisk P."/>
            <person name="Stolte C."/>
            <person name="Sykes S."/>
            <person name="White J."/>
            <person name="Yandava C."/>
            <person name="Haas B."/>
            <person name="Nusbaum C."/>
            <person name="Birren B."/>
        </authorList>
    </citation>
    <scope>NUCLEOTIDE SEQUENCE</scope>
    <source>
        <strain evidence="6">ATCC 30864</strain>
    </source>
</reference>
<dbReference type="GO" id="GO:0000506">
    <property type="term" value="C:glycosylphosphatidylinositol-N-acetylglucosaminyltransferase (GPI-GnT) complex"/>
    <property type="evidence" value="ECO:0007669"/>
    <property type="project" value="InterPro"/>
</dbReference>
<organism evidence="5 6">
    <name type="scientific">Capsaspora owczarzaki (strain ATCC 30864)</name>
    <dbReference type="NCBI Taxonomy" id="595528"/>
    <lineage>
        <taxon>Eukaryota</taxon>
        <taxon>Filasterea</taxon>
        <taxon>Capsaspora</taxon>
    </lineage>
</organism>
<keyword evidence="3" id="KW-0472">Membrane</keyword>
<feature type="transmembrane region" description="Helical" evidence="3">
    <location>
        <begin position="143"/>
        <end position="165"/>
    </location>
</feature>
<feature type="domain" description="Phosphatidylinositol N-acetylglucosaminyltransferase subunit H conserved" evidence="4">
    <location>
        <begin position="173"/>
        <end position="243"/>
    </location>
</feature>
<dbReference type="AlphaFoldDB" id="A0A0D2WMQ2"/>
<evidence type="ECO:0000256" key="2">
    <source>
        <dbReference type="ARBA" id="ARBA00009610"/>
    </source>
</evidence>
<keyword evidence="3" id="KW-1133">Transmembrane helix</keyword>
<dbReference type="OrthoDB" id="6256716at2759"/>
<keyword evidence="6" id="KW-1185">Reference proteome</keyword>
<accession>A0A0D2WMQ2</accession>
<evidence type="ECO:0000313" key="5">
    <source>
        <dbReference type="EMBL" id="KJE91498.1"/>
    </source>
</evidence>
<comment type="similarity">
    <text evidence="2">Belongs to the PIGH family.</text>
</comment>
<dbReference type="UniPathway" id="UPA00196"/>
<dbReference type="EMBL" id="KE346362">
    <property type="protein sequence ID" value="KJE91498.1"/>
    <property type="molecule type" value="Genomic_DNA"/>
</dbReference>
<comment type="pathway">
    <text evidence="1">Glycolipid biosynthesis; glycosylphosphatidylinositol-anchor biosynthesis.</text>
</comment>